<dbReference type="FunFam" id="3.40.50.720:FF:000041">
    <property type="entry name" value="D-3-phosphoglycerate dehydrogenase"/>
    <property type="match status" value="1"/>
</dbReference>
<evidence type="ECO:0000256" key="12">
    <source>
        <dbReference type="ARBA" id="ARBA00048126"/>
    </source>
</evidence>
<evidence type="ECO:0000313" key="17">
    <source>
        <dbReference type="Proteomes" id="UP000544872"/>
    </source>
</evidence>
<organism evidence="16 17">
    <name type="scientific">Novispirillum itersonii</name>
    <name type="common">Aquaspirillum itersonii</name>
    <dbReference type="NCBI Taxonomy" id="189"/>
    <lineage>
        <taxon>Bacteria</taxon>
        <taxon>Pseudomonadati</taxon>
        <taxon>Pseudomonadota</taxon>
        <taxon>Alphaproteobacteria</taxon>
        <taxon>Rhodospirillales</taxon>
        <taxon>Novispirillaceae</taxon>
        <taxon>Novispirillum</taxon>
    </lineage>
</organism>
<dbReference type="Pfam" id="PF00389">
    <property type="entry name" value="2-Hacid_dh"/>
    <property type="match status" value="1"/>
</dbReference>
<evidence type="ECO:0000256" key="2">
    <source>
        <dbReference type="ARBA" id="ARBA00005216"/>
    </source>
</evidence>
<comment type="catalytic activity">
    <reaction evidence="13">
        <text>(2R)-3-phosphoglycerate + NAD(+) = 3-phosphooxypyruvate + NADH + H(+)</text>
        <dbReference type="Rhea" id="RHEA:12641"/>
        <dbReference type="ChEBI" id="CHEBI:15378"/>
        <dbReference type="ChEBI" id="CHEBI:18110"/>
        <dbReference type="ChEBI" id="CHEBI:57540"/>
        <dbReference type="ChEBI" id="CHEBI:57945"/>
        <dbReference type="ChEBI" id="CHEBI:58272"/>
        <dbReference type="EC" id="1.1.1.95"/>
    </reaction>
</comment>
<dbReference type="GO" id="GO:0047545">
    <property type="term" value="F:(S)-2-hydroxyglutarate dehydrogenase activity"/>
    <property type="evidence" value="ECO:0007669"/>
    <property type="project" value="UniProtKB-ARBA"/>
</dbReference>
<dbReference type="SUPFAM" id="SSF52283">
    <property type="entry name" value="Formate/glycerate dehydrogenase catalytic domain-like"/>
    <property type="match status" value="1"/>
</dbReference>
<dbReference type="PROSITE" id="PS00065">
    <property type="entry name" value="D_2_HYDROXYACID_DH_1"/>
    <property type="match status" value="1"/>
</dbReference>
<dbReference type="AlphaFoldDB" id="A0A7X0DKC7"/>
<dbReference type="PROSITE" id="PS00671">
    <property type="entry name" value="D_2_HYDROXYACID_DH_3"/>
    <property type="match status" value="1"/>
</dbReference>
<dbReference type="SUPFAM" id="SSF51735">
    <property type="entry name" value="NAD(P)-binding Rossmann-fold domains"/>
    <property type="match status" value="1"/>
</dbReference>
<dbReference type="NCBIfam" id="NF008759">
    <property type="entry name" value="PRK11790.1"/>
    <property type="match status" value="1"/>
</dbReference>
<comment type="catalytic activity">
    <reaction evidence="12">
        <text>(R)-2-hydroxyglutarate + NAD(+) = 2-oxoglutarate + NADH + H(+)</text>
        <dbReference type="Rhea" id="RHEA:49612"/>
        <dbReference type="ChEBI" id="CHEBI:15378"/>
        <dbReference type="ChEBI" id="CHEBI:15801"/>
        <dbReference type="ChEBI" id="CHEBI:16810"/>
        <dbReference type="ChEBI" id="CHEBI:57540"/>
        <dbReference type="ChEBI" id="CHEBI:57945"/>
        <dbReference type="EC" id="1.1.1.399"/>
    </reaction>
</comment>
<proteinExistence type="inferred from homology"/>
<dbReference type="InterPro" id="IPR054480">
    <property type="entry name" value="AHAS_small-like_ACT"/>
</dbReference>
<dbReference type="InterPro" id="IPR045865">
    <property type="entry name" value="ACT-like_dom_sf"/>
</dbReference>
<comment type="similarity">
    <text evidence="3 14">Belongs to the D-isomer specific 2-hydroxyacid dehydrogenase family.</text>
</comment>
<dbReference type="UniPathway" id="UPA00135">
    <property type="reaction ID" value="UER00196"/>
</dbReference>
<dbReference type="InterPro" id="IPR050857">
    <property type="entry name" value="D-2-hydroxyacid_DH"/>
</dbReference>
<dbReference type="Gene3D" id="3.30.70.260">
    <property type="match status" value="1"/>
</dbReference>
<evidence type="ECO:0000256" key="6">
    <source>
        <dbReference type="ARBA" id="ARBA00021582"/>
    </source>
</evidence>
<dbReference type="InterPro" id="IPR002912">
    <property type="entry name" value="ACT_dom"/>
</dbReference>
<evidence type="ECO:0000256" key="1">
    <source>
        <dbReference type="ARBA" id="ARBA00003800"/>
    </source>
</evidence>
<dbReference type="GO" id="GO:0004617">
    <property type="term" value="F:phosphoglycerate dehydrogenase activity"/>
    <property type="evidence" value="ECO:0007669"/>
    <property type="project" value="UniProtKB-EC"/>
</dbReference>
<dbReference type="PANTHER" id="PTHR42789:SF1">
    <property type="entry name" value="D-ISOMER SPECIFIC 2-HYDROXYACID DEHYDROGENASE FAMILY PROTEIN (AFU_ORTHOLOGUE AFUA_6G10090)"/>
    <property type="match status" value="1"/>
</dbReference>
<dbReference type="Pfam" id="PF02826">
    <property type="entry name" value="2-Hacid_dh_C"/>
    <property type="match status" value="1"/>
</dbReference>
<comment type="function">
    <text evidence="1">Catalyzes the reversible oxidation of 3-phospho-D-glycerate to 3-phosphonooxypyruvate, the first step of the phosphorylated L-serine biosynthesis pathway. Also catalyzes the reversible oxidation of 2-hydroxyglutarate to 2-oxoglutarate.</text>
</comment>
<evidence type="ECO:0000256" key="10">
    <source>
        <dbReference type="ARBA" id="ARBA00023299"/>
    </source>
</evidence>
<accession>A0A7X0DKC7</accession>
<dbReference type="PROSITE" id="PS51671">
    <property type="entry name" value="ACT"/>
    <property type="match status" value="1"/>
</dbReference>
<keyword evidence="17" id="KW-1185">Reference proteome</keyword>
<evidence type="ECO:0000256" key="8">
    <source>
        <dbReference type="ARBA" id="ARBA00023002"/>
    </source>
</evidence>
<dbReference type="GO" id="GO:0006564">
    <property type="term" value="P:L-serine biosynthetic process"/>
    <property type="evidence" value="ECO:0007669"/>
    <property type="project" value="UniProtKB-KW"/>
</dbReference>
<dbReference type="InterPro" id="IPR029753">
    <property type="entry name" value="D-isomer_DH_CS"/>
</dbReference>
<dbReference type="Gene3D" id="3.40.50.720">
    <property type="entry name" value="NAD(P)-binding Rossmann-like Domain"/>
    <property type="match status" value="2"/>
</dbReference>
<protein>
    <recommendedName>
        <fullName evidence="6">D-3-phosphoglycerate dehydrogenase</fullName>
        <ecNumber evidence="4">1.1.1.399</ecNumber>
        <ecNumber evidence="5">1.1.1.95</ecNumber>
    </recommendedName>
    <alternativeName>
        <fullName evidence="11">2-oxoglutarate reductase</fullName>
    </alternativeName>
</protein>
<dbReference type="InterPro" id="IPR036291">
    <property type="entry name" value="NAD(P)-bd_dom_sf"/>
</dbReference>
<keyword evidence="7" id="KW-0028">Amino-acid biosynthesis</keyword>
<dbReference type="EC" id="1.1.1.95" evidence="5"/>
<dbReference type="SUPFAM" id="SSF55021">
    <property type="entry name" value="ACT-like"/>
    <property type="match status" value="1"/>
</dbReference>
<dbReference type="InterPro" id="IPR006139">
    <property type="entry name" value="D-isomer_2_OHA_DH_cat_dom"/>
</dbReference>
<dbReference type="PANTHER" id="PTHR42789">
    <property type="entry name" value="D-ISOMER SPECIFIC 2-HYDROXYACID DEHYDROGENASE FAMILY PROTEIN (AFU_ORTHOLOGUE AFUA_6G10090)"/>
    <property type="match status" value="1"/>
</dbReference>
<dbReference type="GO" id="GO:0051287">
    <property type="term" value="F:NAD binding"/>
    <property type="evidence" value="ECO:0007669"/>
    <property type="project" value="InterPro"/>
</dbReference>
<dbReference type="InterPro" id="IPR029752">
    <property type="entry name" value="D-isomer_DH_CS1"/>
</dbReference>
<evidence type="ECO:0000256" key="13">
    <source>
        <dbReference type="ARBA" id="ARBA00048731"/>
    </source>
</evidence>
<evidence type="ECO:0000256" key="5">
    <source>
        <dbReference type="ARBA" id="ARBA00013143"/>
    </source>
</evidence>
<comment type="pathway">
    <text evidence="2">Amino-acid biosynthesis; L-serine biosynthesis; L-serine from 3-phospho-D-glycerate: step 1/3.</text>
</comment>
<evidence type="ECO:0000256" key="11">
    <source>
        <dbReference type="ARBA" id="ARBA00030455"/>
    </source>
</evidence>
<evidence type="ECO:0000256" key="3">
    <source>
        <dbReference type="ARBA" id="ARBA00005854"/>
    </source>
</evidence>
<keyword evidence="9" id="KW-0520">NAD</keyword>
<evidence type="ECO:0000256" key="14">
    <source>
        <dbReference type="RuleBase" id="RU003719"/>
    </source>
</evidence>
<dbReference type="RefSeq" id="WP_184260305.1">
    <property type="nucleotide sequence ID" value="NZ_JACIIX010000001.1"/>
</dbReference>
<reference evidence="16 17" key="1">
    <citation type="submission" date="2020-08" db="EMBL/GenBank/DDBJ databases">
        <title>Genomic Encyclopedia of Type Strains, Phase IV (KMG-IV): sequencing the most valuable type-strain genomes for metagenomic binning, comparative biology and taxonomic classification.</title>
        <authorList>
            <person name="Goeker M."/>
        </authorList>
    </citation>
    <scope>NUCLEOTIDE SEQUENCE [LARGE SCALE GENOMIC DNA]</scope>
    <source>
        <strain evidence="16 17">DSM 11590</strain>
    </source>
</reference>
<dbReference type="CDD" id="cd12176">
    <property type="entry name" value="PGDH_3"/>
    <property type="match status" value="1"/>
</dbReference>
<keyword evidence="10" id="KW-0718">Serine biosynthesis</keyword>
<dbReference type="Pfam" id="PF22629">
    <property type="entry name" value="ACT_AHAS_ss"/>
    <property type="match status" value="1"/>
</dbReference>
<evidence type="ECO:0000256" key="4">
    <source>
        <dbReference type="ARBA" id="ARBA00013001"/>
    </source>
</evidence>
<comment type="caution">
    <text evidence="16">The sequence shown here is derived from an EMBL/GenBank/DDBJ whole genome shotgun (WGS) entry which is preliminary data.</text>
</comment>
<dbReference type="EC" id="1.1.1.399" evidence="4"/>
<evidence type="ECO:0000313" key="16">
    <source>
        <dbReference type="EMBL" id="MBB6208831.1"/>
    </source>
</evidence>
<name>A0A7X0DKC7_NOVIT</name>
<dbReference type="Proteomes" id="UP000544872">
    <property type="component" value="Unassembled WGS sequence"/>
</dbReference>
<sequence>MSKLSMPKDKIKVLLLENIHPNAIAHFSNHGYVTLETHKGALDSDALKEAIRDVHMIGIRSRTKLTAEVLDCAQKLMAIGCFCIGTNQVDLSAAQKLGIPVFNAPYSNTRSVAELVLGEVIMLARRIPEKSWSTHEGGWLKAVDGACEVRGKTLGIVGYGHIGTQLSILAEAVGMRVRYYDIVEKLALGNAQSCATLDELLADSDFVSLHVPQTPKTRNMMGAEQFARMKKGALFINAARGTVVDIDALAAALTSGHLAGAAIDVFPKEPAANGDEFLSPLRGLRNVILTPHIGGSTLEAQANIGTEVAEKLVKYSDNGSTLGAVNFPEVQLPLQEVGSRFMHIHHNQPGILSRINEVLSERNCNITGQYLRTEGDVGYVVVDVQQSLEEGQGVRRSLEAIPGTIRTRFLL</sequence>
<evidence type="ECO:0000256" key="7">
    <source>
        <dbReference type="ARBA" id="ARBA00022605"/>
    </source>
</evidence>
<dbReference type="EMBL" id="JACIIX010000001">
    <property type="protein sequence ID" value="MBB6208831.1"/>
    <property type="molecule type" value="Genomic_DNA"/>
</dbReference>
<keyword evidence="8 14" id="KW-0560">Oxidoreductase</keyword>
<evidence type="ECO:0000259" key="15">
    <source>
        <dbReference type="PROSITE" id="PS51671"/>
    </source>
</evidence>
<feature type="domain" description="ACT" evidence="15">
    <location>
        <begin position="340"/>
        <end position="411"/>
    </location>
</feature>
<dbReference type="InterPro" id="IPR006140">
    <property type="entry name" value="D-isomer_DH_NAD-bd"/>
</dbReference>
<evidence type="ECO:0000256" key="9">
    <source>
        <dbReference type="ARBA" id="ARBA00023027"/>
    </source>
</evidence>
<gene>
    <name evidence="16" type="ORF">FHS48_000212</name>
</gene>
<dbReference type="PROSITE" id="PS00670">
    <property type="entry name" value="D_2_HYDROXYACID_DH_2"/>
    <property type="match status" value="1"/>
</dbReference>